<dbReference type="InterPro" id="IPR004211">
    <property type="entry name" value="Endonuclease_7"/>
</dbReference>
<comment type="caution">
    <text evidence="1">The sequence shown here is derived from an EMBL/GenBank/DDBJ whole genome shotgun (WGS) entry which is preliminary data.</text>
</comment>
<reference evidence="1 2" key="1">
    <citation type="submission" date="2018-10" db="EMBL/GenBank/DDBJ databases">
        <title>Isolation from soil.</title>
        <authorList>
            <person name="Hu J."/>
        </authorList>
    </citation>
    <scope>NUCLEOTIDE SEQUENCE [LARGE SCALE GENOMIC DNA]</scope>
    <source>
        <strain evidence="1 2">NEAU-Ht49</strain>
    </source>
</reference>
<organism evidence="1 2">
    <name type="scientific">Actinomadura harenae</name>
    <dbReference type="NCBI Taxonomy" id="2483351"/>
    <lineage>
        <taxon>Bacteria</taxon>
        <taxon>Bacillati</taxon>
        <taxon>Actinomycetota</taxon>
        <taxon>Actinomycetes</taxon>
        <taxon>Streptosporangiales</taxon>
        <taxon>Thermomonosporaceae</taxon>
        <taxon>Actinomadura</taxon>
    </lineage>
</organism>
<name>A0A3M2LMR1_9ACTN</name>
<evidence type="ECO:0008006" key="3">
    <source>
        <dbReference type="Google" id="ProtNLM"/>
    </source>
</evidence>
<gene>
    <name evidence="1" type="ORF">EBO15_31965</name>
</gene>
<proteinExistence type="predicted"/>
<dbReference type="EMBL" id="RFFG01000080">
    <property type="protein sequence ID" value="RMI38729.1"/>
    <property type="molecule type" value="Genomic_DNA"/>
</dbReference>
<keyword evidence="2" id="KW-1185">Reference proteome</keyword>
<accession>A0A3M2LMR1</accession>
<dbReference type="InterPro" id="IPR038563">
    <property type="entry name" value="Endonuclease_7_sf"/>
</dbReference>
<dbReference type="InterPro" id="IPR044925">
    <property type="entry name" value="His-Me_finger_sf"/>
</dbReference>
<dbReference type="AlphaFoldDB" id="A0A3M2LMR1"/>
<protein>
    <recommendedName>
        <fullName evidence="3">Recombination endonuclease VII</fullName>
    </recommendedName>
</protein>
<dbReference type="Pfam" id="PF02945">
    <property type="entry name" value="Endonuclease_7"/>
    <property type="match status" value="2"/>
</dbReference>
<evidence type="ECO:0000313" key="2">
    <source>
        <dbReference type="Proteomes" id="UP000282674"/>
    </source>
</evidence>
<dbReference type="Proteomes" id="UP000282674">
    <property type="component" value="Unassembled WGS sequence"/>
</dbReference>
<dbReference type="SUPFAM" id="SSF54060">
    <property type="entry name" value="His-Me finger endonucleases"/>
    <property type="match status" value="2"/>
</dbReference>
<evidence type="ECO:0000313" key="1">
    <source>
        <dbReference type="EMBL" id="RMI38729.1"/>
    </source>
</evidence>
<sequence length="319" mass="35007">MKFCPRCEEVKPLEAFSKNRSSRSGVHGYCKPCHTKVCAENRVLNHGSGRNYLLKLRYGITEQEADAILAAQGGVCVICLRQPAAHVDHDHVIGRVRGMLCFKCNNGLGQFEDEVWRLEDAADYLEGRGSHARRLWLEFDATTIVGRSRRHLEVMYGVARADALGSARHYKLRERYGLTEAEADSLVALQGGLCAICGDREPEHIDHCHDSEAVRGALCLGCNSGMGLLGDDPGTIRRAAAYLDGSLVTEVPVDGGGVRLSFTLPDVDPAGVGKDGWERVRDEDVRRRKALRDAAWEAEWCFGGPFADPFAQALVGSAR</sequence>
<dbReference type="Gene3D" id="3.40.1800.10">
    <property type="entry name" value="His-Me finger endonucleases"/>
    <property type="match status" value="2"/>
</dbReference>